<evidence type="ECO:0000256" key="2">
    <source>
        <dbReference type="ARBA" id="ARBA00007783"/>
    </source>
</evidence>
<dbReference type="PANTHER" id="PTHR43077">
    <property type="entry name" value="TRANSPORT PERMEASE YVFS-RELATED"/>
    <property type="match status" value="1"/>
</dbReference>
<dbReference type="EMBL" id="JANRHA010000015">
    <property type="protein sequence ID" value="MDG3016656.1"/>
    <property type="molecule type" value="Genomic_DNA"/>
</dbReference>
<organism evidence="9 10">
    <name type="scientific">Speluncibacter jeojiensis</name>
    <dbReference type="NCBI Taxonomy" id="2710754"/>
    <lineage>
        <taxon>Bacteria</taxon>
        <taxon>Bacillati</taxon>
        <taxon>Actinomycetota</taxon>
        <taxon>Actinomycetes</taxon>
        <taxon>Mycobacteriales</taxon>
        <taxon>Speluncibacteraceae</taxon>
        <taxon>Speluncibacter</taxon>
    </lineage>
</organism>
<evidence type="ECO:0000313" key="9">
    <source>
        <dbReference type="EMBL" id="MDG3016656.1"/>
    </source>
</evidence>
<evidence type="ECO:0000256" key="7">
    <source>
        <dbReference type="SAM" id="Phobius"/>
    </source>
</evidence>
<evidence type="ECO:0000256" key="3">
    <source>
        <dbReference type="ARBA" id="ARBA00022475"/>
    </source>
</evidence>
<feature type="domain" description="DUF3533" evidence="8">
    <location>
        <begin position="12"/>
        <end position="378"/>
    </location>
</feature>
<dbReference type="Pfam" id="PF12051">
    <property type="entry name" value="DUF3533"/>
    <property type="match status" value="1"/>
</dbReference>
<feature type="transmembrane region" description="Helical" evidence="7">
    <location>
        <begin position="6"/>
        <end position="26"/>
    </location>
</feature>
<dbReference type="InterPro" id="IPR022703">
    <property type="entry name" value="DUF3533"/>
</dbReference>
<keyword evidence="5 7" id="KW-1133">Transmembrane helix</keyword>
<keyword evidence="10" id="KW-1185">Reference proteome</keyword>
<feature type="transmembrane region" description="Helical" evidence="7">
    <location>
        <begin position="386"/>
        <end position="408"/>
    </location>
</feature>
<evidence type="ECO:0000256" key="5">
    <source>
        <dbReference type="ARBA" id="ARBA00022989"/>
    </source>
</evidence>
<dbReference type="Gene3D" id="3.40.1710.10">
    <property type="entry name" value="abc type-2 transporter like domain"/>
    <property type="match status" value="1"/>
</dbReference>
<gene>
    <name evidence="9" type="ORF">NVS88_19065</name>
</gene>
<evidence type="ECO:0000259" key="8">
    <source>
        <dbReference type="Pfam" id="PF12051"/>
    </source>
</evidence>
<dbReference type="AlphaFoldDB" id="A0A9X4RJ06"/>
<evidence type="ECO:0000256" key="4">
    <source>
        <dbReference type="ARBA" id="ARBA00022692"/>
    </source>
</evidence>
<keyword evidence="3" id="KW-1003">Cell membrane</keyword>
<sequence>MRKPVFWLGPLVVVGIVMGLLGALYLGSMLNPIKHLSHFPIAVVDQDAGTDLPSAGGVQKVDLGGEITNGLLAQIDHRKVDLRRLDMSTAQAQLDSGKIYGAIVIPVDFSAQTVALGAAVLTDKPVDKPVVTVLTNPRAGSVSVQFVQTITDQALTQVSKNVSTTLTPLVQNQLAARPGSPPLSAAATYVLSDPITVHTVAHNPLPADTGLGLSAFYFALLLTLAGFTGSTIIHTLVDSQLGFVPAEFGPRYIFRDRVELTRTQTLLVKWVLVLLMAMVVSALYLWIGHLLGMPLPNVLLIWEYGVLVITAIGVSTVSVMAIFGSVGLLVNLLVFVVFGLPSSGGTIPLEATPGFYQWLAGFEPMHQVFVGTRALLYFGGRLDAGLAHAAIMAAIGLAIGAAIGLIATRYYDRKGHDRAVREQLTPTEP</sequence>
<comment type="caution">
    <text evidence="9">The sequence shown here is derived from an EMBL/GenBank/DDBJ whole genome shotgun (WGS) entry which is preliminary data.</text>
</comment>
<evidence type="ECO:0000256" key="6">
    <source>
        <dbReference type="ARBA" id="ARBA00023136"/>
    </source>
</evidence>
<name>A0A9X4RJ06_9ACTN</name>
<dbReference type="Proteomes" id="UP001152755">
    <property type="component" value="Unassembled WGS sequence"/>
</dbReference>
<dbReference type="PANTHER" id="PTHR43077:SF8">
    <property type="entry name" value="DOXORUBICIN RESISTANCE ABC TRANSPORTER PERMEASE PROTEIN DRRB"/>
    <property type="match status" value="1"/>
</dbReference>
<feature type="transmembrane region" description="Helical" evidence="7">
    <location>
        <begin position="267"/>
        <end position="287"/>
    </location>
</feature>
<feature type="transmembrane region" description="Helical" evidence="7">
    <location>
        <begin position="299"/>
        <end position="321"/>
    </location>
</feature>
<dbReference type="InterPro" id="IPR051328">
    <property type="entry name" value="T7SS_ABC-Transporter"/>
</dbReference>
<dbReference type="GO" id="GO:0005886">
    <property type="term" value="C:plasma membrane"/>
    <property type="evidence" value="ECO:0007669"/>
    <property type="project" value="UniProtKB-SubCell"/>
</dbReference>
<feature type="transmembrane region" description="Helical" evidence="7">
    <location>
        <begin position="328"/>
        <end position="349"/>
    </location>
</feature>
<evidence type="ECO:0000313" key="10">
    <source>
        <dbReference type="Proteomes" id="UP001152755"/>
    </source>
</evidence>
<accession>A0A9X4RJ06</accession>
<evidence type="ECO:0000256" key="1">
    <source>
        <dbReference type="ARBA" id="ARBA00004651"/>
    </source>
</evidence>
<keyword evidence="4 7" id="KW-0812">Transmembrane</keyword>
<comment type="subcellular location">
    <subcellularLocation>
        <location evidence="1">Cell membrane</location>
        <topology evidence="1">Multi-pass membrane protein</topology>
    </subcellularLocation>
</comment>
<comment type="similarity">
    <text evidence="2">Belongs to the ABC-2 integral membrane protein family.</text>
</comment>
<proteinExistence type="inferred from homology"/>
<protein>
    <submittedName>
        <fullName evidence="9">SNG1 family protein</fullName>
    </submittedName>
</protein>
<reference evidence="9" key="1">
    <citation type="submission" date="2022-08" db="EMBL/GenBank/DDBJ databases">
        <title>Genome analysis of Corynebacteriales strain.</title>
        <authorList>
            <person name="Lee S.D."/>
        </authorList>
    </citation>
    <scope>NUCLEOTIDE SEQUENCE</scope>
    <source>
        <strain evidence="9">D3-21</strain>
    </source>
</reference>
<keyword evidence="6 7" id="KW-0472">Membrane</keyword>